<reference evidence="4" key="1">
    <citation type="journal article" date="2018" name="Proc. Natl. Acad. Sci. U.S.A.">
        <title>Phylogenomics and the evolution of hemipteroid insects.</title>
        <authorList>
            <person name="Johnson K.P."/>
            <person name="Dietrich C.H."/>
            <person name="Friedrich F."/>
            <person name="Beutel R.G."/>
            <person name="Wipfler B."/>
            <person name="Peters R.S."/>
            <person name="Allen J.M."/>
            <person name="Petersen M."/>
            <person name="Donath A."/>
            <person name="Walden K.K."/>
            <person name="Kozlov A.M."/>
            <person name="Podsiadlowski L."/>
            <person name="Mayer C."/>
            <person name="Meusemann K."/>
            <person name="Vasilikopoulos A."/>
            <person name="Waterhouse R.M."/>
            <person name="Cameron S.L."/>
            <person name="Weirauch C."/>
            <person name="Swanson D.R."/>
            <person name="Percy D.M."/>
            <person name="Hardy N.B."/>
            <person name="Terry I."/>
            <person name="Liu S."/>
            <person name="Zhou X."/>
            <person name="Misof B."/>
            <person name="Robertson H.M."/>
            <person name="Yoshizawa K."/>
        </authorList>
    </citation>
    <scope>NUCLEOTIDE SEQUENCE</scope>
    <source>
        <tissue evidence="4">Whole organism</tissue>
    </source>
</reference>
<dbReference type="OrthoDB" id="10028852at2759"/>
<dbReference type="AlphaFoldDB" id="A0A9C6UCW3"/>
<dbReference type="Pfam" id="PF16025">
    <property type="entry name" value="CaM_bind"/>
    <property type="match status" value="1"/>
</dbReference>
<evidence type="ECO:0000256" key="2">
    <source>
        <dbReference type="SAM" id="MobiDB-lite"/>
    </source>
</evidence>
<evidence type="ECO:0000313" key="4">
    <source>
        <dbReference type="RefSeq" id="XP_052126938.1"/>
    </source>
</evidence>
<organism evidence="3 4">
    <name type="scientific">Frankliniella occidentalis</name>
    <name type="common">Western flower thrips</name>
    <name type="synonym">Euthrips occidentalis</name>
    <dbReference type="NCBI Taxonomy" id="133901"/>
    <lineage>
        <taxon>Eukaryota</taxon>
        <taxon>Metazoa</taxon>
        <taxon>Ecdysozoa</taxon>
        <taxon>Arthropoda</taxon>
        <taxon>Hexapoda</taxon>
        <taxon>Insecta</taxon>
        <taxon>Pterygota</taxon>
        <taxon>Neoptera</taxon>
        <taxon>Paraneoptera</taxon>
        <taxon>Thysanoptera</taxon>
        <taxon>Terebrantia</taxon>
        <taxon>Thripoidea</taxon>
        <taxon>Thripidae</taxon>
        <taxon>Frankliniella</taxon>
    </lineage>
</organism>
<keyword evidence="1" id="KW-0175">Coiled coil</keyword>
<feature type="compositionally biased region" description="Polar residues" evidence="2">
    <location>
        <begin position="803"/>
        <end position="819"/>
    </location>
</feature>
<keyword evidence="3" id="KW-1185">Reference proteome</keyword>
<dbReference type="GeneID" id="113201703"/>
<dbReference type="PANTHER" id="PTHR13594:SF1">
    <property type="entry name" value="CENTRIOLAR COILED-COIL PROTEIN OF 110 KDA"/>
    <property type="match status" value="1"/>
</dbReference>
<dbReference type="PROSITE" id="PS50096">
    <property type="entry name" value="IQ"/>
    <property type="match status" value="1"/>
</dbReference>
<feature type="compositionally biased region" description="Low complexity" evidence="2">
    <location>
        <begin position="278"/>
        <end position="304"/>
    </location>
</feature>
<dbReference type="RefSeq" id="XP_052126938.1">
    <property type="nucleotide sequence ID" value="XM_052270978.1"/>
</dbReference>
<dbReference type="PANTHER" id="PTHR13594">
    <property type="entry name" value="CENTRIOLAR COILED-COIL PROTEIN OF 110 KDA"/>
    <property type="match status" value="1"/>
</dbReference>
<sequence>MEGKTSPLKEALEEWLEQNFSSGYTSCIKIHGRPILPPLMSEERRMEMRRLKDMALEVESRLARKKSNGAQEDTAGGEAMYEGTAEELHFANSLPTSLVPNSNEVSESAQALDIKISCDEDISKTSTDMLKEFDPLAEANVRSSTASPSPPLFNINVAEISKKIPLVDVYSSKPNSAENSVALSCSTDLNQYMDITEGSVDMSIPCFDIDVKSSGGSRVTTPSTIGRNSADDKSHSSVPWREGKTTYEDLNNYLDSLLHNCGGSKNKQLKDRNQNVVPTTTSPETSQSTISPPSLPLSSNLYSNDPPPLISPQGSLQTKIVADNNFVSPKKNMSHLEPTSNFFQNCALSPVVRGDLQNSYESKVQSYLQNLMVDGGSVEGLYQEKSSQQPHSLQENLNSQSVMDRNPPQGNTEANGNGFAQAPPRLVRSNSYTLDSPSPMLLAHMEAELKKNVRNETGIDQASASLNPGPARRVWDVDSTKNMPNWSTRIVSNADSKVLSPKKSFLRSMSAQPTSSHSIENTEILVDASQKQIKCKSSNSPKSRKNLGPLPHQDNKDIVQGSNVHATSSLPVNDESKDRVRALLLQLQLQHNQEMEELINRQRKEKESIRLALLEEQRASVMRAVEESSATFQTSQASSNPPANPSQSPPTKDSLPLVERRNTSPSIYNKEIPEQLQSCLGQYSKSSSISLADVTSSIEHAKLIDLDSNGGGVQNTSTLQGLCTSQTMPPNICSAPSYMISSFPPCDGPVVQQESMTFSLPPEILSLYFANNELDSNVISSKGQSLPLNKPIPVPKEIVTAPQNSMPSAFTSNPSSGSPKNKRRSWCSRQLFPDDISQNHPDWVVQTYEIQAATKIQAGVRGYLTRRLLKTERVQNCITTIRDTIVCALQLQRDCAPHVEPSDLQLHGRLIQQLSAACEDLHNIFMGLSVSKRMAIIAADRERLRIRTPRSQSSGGSRPLSRATQIVLQRKLNQTDPTDIMNVHSRASSSNRSRRRSWAVESRVRPAPHPTTNNCEVVSGCLSRSSAPTSLPLQRSASAGSSRKPWR</sequence>
<dbReference type="GO" id="GO:0032053">
    <property type="term" value="P:ciliary basal body organization"/>
    <property type="evidence" value="ECO:0007669"/>
    <property type="project" value="TreeGrafter"/>
</dbReference>
<feature type="region of interest" description="Disordered" evidence="2">
    <location>
        <begin position="214"/>
        <end position="241"/>
    </location>
</feature>
<dbReference type="CTD" id="100329274"/>
<evidence type="ECO:0000256" key="1">
    <source>
        <dbReference type="SAM" id="Coils"/>
    </source>
</evidence>
<dbReference type="GO" id="GO:0007099">
    <property type="term" value="P:centriole replication"/>
    <property type="evidence" value="ECO:0007669"/>
    <property type="project" value="InterPro"/>
</dbReference>
<protein>
    <submittedName>
        <fullName evidence="4">Uncharacterized protein LOC113201703</fullName>
    </submittedName>
</protein>
<feature type="compositionally biased region" description="Low complexity" evidence="2">
    <location>
        <begin position="628"/>
        <end position="641"/>
    </location>
</feature>
<name>A0A9C6UCW3_FRAOC</name>
<feature type="coiled-coil region" evidence="1">
    <location>
        <begin position="585"/>
        <end position="612"/>
    </location>
</feature>
<dbReference type="KEGG" id="foc:113201703"/>
<dbReference type="SMART" id="SM00015">
    <property type="entry name" value="IQ"/>
    <property type="match status" value="1"/>
</dbReference>
<feature type="compositionally biased region" description="Basic and acidic residues" evidence="2">
    <location>
        <begin position="229"/>
        <end position="241"/>
    </location>
</feature>
<feature type="compositionally biased region" description="Polar residues" evidence="2">
    <location>
        <begin position="214"/>
        <end position="227"/>
    </location>
</feature>
<feature type="region of interest" description="Disordered" evidence="2">
    <location>
        <begin position="264"/>
        <end position="312"/>
    </location>
</feature>
<feature type="region of interest" description="Disordered" evidence="2">
    <location>
        <begin position="533"/>
        <end position="557"/>
    </location>
</feature>
<dbReference type="GO" id="GO:1903723">
    <property type="term" value="P:negative regulation of centriole elongation"/>
    <property type="evidence" value="ECO:0007669"/>
    <property type="project" value="TreeGrafter"/>
</dbReference>
<gene>
    <name evidence="4" type="primary">LOC113201703</name>
</gene>
<feature type="region of interest" description="Disordered" evidence="2">
    <location>
        <begin position="803"/>
        <end position="824"/>
    </location>
</feature>
<proteinExistence type="predicted"/>
<dbReference type="GO" id="GO:0032465">
    <property type="term" value="P:regulation of cytokinesis"/>
    <property type="evidence" value="ECO:0007669"/>
    <property type="project" value="InterPro"/>
</dbReference>
<feature type="compositionally biased region" description="Polar residues" evidence="2">
    <location>
        <begin position="400"/>
        <end position="415"/>
    </location>
</feature>
<dbReference type="InterPro" id="IPR033207">
    <property type="entry name" value="CCP110"/>
</dbReference>
<dbReference type="InterPro" id="IPR000048">
    <property type="entry name" value="IQ_motif_EF-hand-BS"/>
</dbReference>
<accession>A0A9C6UCW3</accession>
<dbReference type="Proteomes" id="UP000504606">
    <property type="component" value="Unplaced"/>
</dbReference>
<dbReference type="Gene3D" id="1.20.5.190">
    <property type="match status" value="1"/>
</dbReference>
<feature type="region of interest" description="Disordered" evidence="2">
    <location>
        <begin position="976"/>
        <end position="1047"/>
    </location>
</feature>
<evidence type="ECO:0000313" key="3">
    <source>
        <dbReference type="Proteomes" id="UP000504606"/>
    </source>
</evidence>
<feature type="region of interest" description="Disordered" evidence="2">
    <location>
        <begin position="625"/>
        <end position="658"/>
    </location>
</feature>
<feature type="region of interest" description="Disordered" evidence="2">
    <location>
        <begin position="400"/>
        <end position="424"/>
    </location>
</feature>
<dbReference type="Pfam" id="PF00612">
    <property type="entry name" value="IQ"/>
    <property type="match status" value="1"/>
</dbReference>
<feature type="compositionally biased region" description="Polar residues" evidence="2">
    <location>
        <begin position="1010"/>
        <end position="1041"/>
    </location>
</feature>
<reference evidence="4" key="2">
    <citation type="submission" date="2025-08" db="UniProtKB">
        <authorList>
            <consortium name="RefSeq"/>
        </authorList>
    </citation>
    <scope>IDENTIFICATION</scope>
    <source>
        <tissue evidence="4">Whole organism</tissue>
    </source>
</reference>
<dbReference type="GO" id="GO:0005814">
    <property type="term" value="C:centriole"/>
    <property type="evidence" value="ECO:0007669"/>
    <property type="project" value="InterPro"/>
</dbReference>